<name>A0A3S5CEA6_9PLAT</name>
<organism evidence="3 4">
    <name type="scientific">Protopolystoma xenopodis</name>
    <dbReference type="NCBI Taxonomy" id="117903"/>
    <lineage>
        <taxon>Eukaryota</taxon>
        <taxon>Metazoa</taxon>
        <taxon>Spiralia</taxon>
        <taxon>Lophotrochozoa</taxon>
        <taxon>Platyhelminthes</taxon>
        <taxon>Monogenea</taxon>
        <taxon>Polyopisthocotylea</taxon>
        <taxon>Polystomatidea</taxon>
        <taxon>Polystomatidae</taxon>
        <taxon>Protopolystoma</taxon>
    </lineage>
</organism>
<evidence type="ECO:0000313" key="3">
    <source>
        <dbReference type="EMBL" id="VEL14155.1"/>
    </source>
</evidence>
<dbReference type="PANTHER" id="PTHR12706">
    <property type="entry name" value="STRAWBERRY NOTCH-RELATED"/>
    <property type="match status" value="1"/>
</dbReference>
<dbReference type="AlphaFoldDB" id="A0A3S5CEA6"/>
<comment type="caution">
    <text evidence="3">The sequence shown here is derived from an EMBL/GenBank/DDBJ whole genome shotgun (WGS) entry which is preliminary data.</text>
</comment>
<accession>A0A3S5CEA6</accession>
<evidence type="ECO:0000256" key="1">
    <source>
        <dbReference type="SAM" id="MobiDB-lite"/>
    </source>
</evidence>
<evidence type="ECO:0000313" key="4">
    <source>
        <dbReference type="Proteomes" id="UP000784294"/>
    </source>
</evidence>
<dbReference type="GO" id="GO:0006355">
    <property type="term" value="P:regulation of DNA-templated transcription"/>
    <property type="evidence" value="ECO:0007669"/>
    <property type="project" value="InterPro"/>
</dbReference>
<gene>
    <name evidence="3" type="ORF">PXEA_LOCUS7595</name>
</gene>
<dbReference type="GO" id="GO:0042393">
    <property type="term" value="F:histone binding"/>
    <property type="evidence" value="ECO:0007669"/>
    <property type="project" value="TreeGrafter"/>
</dbReference>
<dbReference type="PANTHER" id="PTHR12706:SF30">
    <property type="entry name" value="PROTEIN STRAWBERRY NOTCH-RELATED"/>
    <property type="match status" value="1"/>
</dbReference>
<dbReference type="GO" id="GO:0005634">
    <property type="term" value="C:nucleus"/>
    <property type="evidence" value="ECO:0007669"/>
    <property type="project" value="TreeGrafter"/>
</dbReference>
<protein>
    <recommendedName>
        <fullName evidence="2">Strawberry notch helicase C domain-containing protein</fullName>
    </recommendedName>
</protein>
<dbReference type="InterPro" id="IPR026741">
    <property type="entry name" value="SNO"/>
</dbReference>
<dbReference type="InterPro" id="IPR026937">
    <property type="entry name" value="SBNO_Helicase_C_dom"/>
</dbReference>
<sequence>MARFQIQFGDAAVVNVNAPQYVFLISDLAGEQRFASTVAKRLESLGALTHGDRRATETRDLSRFNIDTKMGREALDIVMRACINGDPSIVEPPSYGTQLGGSLDDDFEGGKPSSSLSDSSDTTALALRSEHFFADVKASLQGKSIRQGVYVYILISISTNITLVASE</sequence>
<feature type="region of interest" description="Disordered" evidence="1">
    <location>
        <begin position="100"/>
        <end position="120"/>
    </location>
</feature>
<feature type="domain" description="Strawberry notch helicase C" evidence="2">
    <location>
        <begin position="16"/>
        <end position="101"/>
    </location>
</feature>
<keyword evidence="4" id="KW-1185">Reference proteome</keyword>
<dbReference type="Pfam" id="PF13871">
    <property type="entry name" value="Helicase_C_4"/>
    <property type="match status" value="1"/>
</dbReference>
<dbReference type="EMBL" id="CAAALY010020149">
    <property type="protein sequence ID" value="VEL14155.1"/>
    <property type="molecule type" value="Genomic_DNA"/>
</dbReference>
<dbReference type="GO" id="GO:0031490">
    <property type="term" value="F:chromatin DNA binding"/>
    <property type="evidence" value="ECO:0007669"/>
    <property type="project" value="TreeGrafter"/>
</dbReference>
<dbReference type="OrthoDB" id="421838at2759"/>
<evidence type="ECO:0000259" key="2">
    <source>
        <dbReference type="Pfam" id="PF13871"/>
    </source>
</evidence>
<proteinExistence type="predicted"/>
<reference evidence="3" key="1">
    <citation type="submission" date="2018-11" db="EMBL/GenBank/DDBJ databases">
        <authorList>
            <consortium name="Pathogen Informatics"/>
        </authorList>
    </citation>
    <scope>NUCLEOTIDE SEQUENCE</scope>
</reference>
<dbReference type="Proteomes" id="UP000784294">
    <property type="component" value="Unassembled WGS sequence"/>
</dbReference>